<dbReference type="Proteomes" id="UP000027982">
    <property type="component" value="Chromosome"/>
</dbReference>
<dbReference type="HOGENOM" id="CLU_3168349_0_0_0"/>
<dbReference type="AlphaFoldDB" id="A0A068NY36"/>
<dbReference type="EMBL" id="CP007139">
    <property type="protein sequence ID" value="AIE87810.1"/>
    <property type="molecule type" value="Genomic_DNA"/>
</dbReference>
<reference evidence="1 2" key="1">
    <citation type="journal article" date="2014" name="PLoS ONE">
        <title>The first complete genome sequence of the class fimbriimonadia in the phylum armatimonadetes.</title>
        <authorList>
            <person name="Hu Z.Y."/>
            <person name="Wang Y.Z."/>
            <person name="Im W.T."/>
            <person name="Wang S.Y."/>
            <person name="Zhao G.P."/>
            <person name="Zheng H.J."/>
            <person name="Quan Z.X."/>
        </authorList>
    </citation>
    <scope>NUCLEOTIDE SEQUENCE [LARGE SCALE GENOMIC DNA]</scope>
    <source>
        <strain evidence="1">Gsoil 348</strain>
    </source>
</reference>
<proteinExistence type="predicted"/>
<sequence>MTDGFVLVADCNLEPRLRRRSIPHETAAAQIGTVDCSTMLSARISAE</sequence>
<evidence type="ECO:0000313" key="1">
    <source>
        <dbReference type="EMBL" id="AIE87810.1"/>
    </source>
</evidence>
<keyword evidence="2" id="KW-1185">Reference proteome</keyword>
<accession>A0A068NY36</accession>
<name>A0A068NY36_FIMGI</name>
<evidence type="ECO:0000313" key="2">
    <source>
        <dbReference type="Proteomes" id="UP000027982"/>
    </source>
</evidence>
<dbReference type="KEGG" id="fgi:OP10G_4442"/>
<organism evidence="1 2">
    <name type="scientific">Fimbriimonas ginsengisoli Gsoil 348</name>
    <dbReference type="NCBI Taxonomy" id="661478"/>
    <lineage>
        <taxon>Bacteria</taxon>
        <taxon>Bacillati</taxon>
        <taxon>Armatimonadota</taxon>
        <taxon>Fimbriimonadia</taxon>
        <taxon>Fimbriimonadales</taxon>
        <taxon>Fimbriimonadaceae</taxon>
        <taxon>Fimbriimonas</taxon>
    </lineage>
</organism>
<gene>
    <name evidence="1" type="ORF">OP10G_4442</name>
</gene>
<protein>
    <submittedName>
        <fullName evidence="1">Uncharacterized protein</fullName>
    </submittedName>
</protein>